<organism evidence="1 2">
    <name type="scientific">Haloarcula californiae tailed virus 2</name>
    <dbReference type="NCBI Taxonomy" id="1273747"/>
    <lineage>
        <taxon>Viruses</taxon>
        <taxon>Duplodnaviria</taxon>
        <taxon>Heunggongvirae</taxon>
        <taxon>Uroviricota</taxon>
        <taxon>Caudoviricetes</taxon>
        <taxon>Saparoviridae</taxon>
        <taxon>Samsavirus</taxon>
        <taxon>Samsavirus crystalli</taxon>
        <taxon>Samsavirus HCTV2</taxon>
    </lineage>
</organism>
<keyword evidence="2" id="KW-1185">Reference proteome</keyword>
<sequence>MNHTLVRILGAAWLLVATFGTTAAVLLGAAA</sequence>
<gene>
    <name evidence="1" type="primary">56</name>
    <name evidence="1" type="ORF">HCTV2_56</name>
</gene>
<protein>
    <submittedName>
        <fullName evidence="1">Uncharacterized protein</fullName>
    </submittedName>
</protein>
<dbReference type="GeneID" id="16193632"/>
<dbReference type="Proteomes" id="UP000204143">
    <property type="component" value="Segment"/>
</dbReference>
<dbReference type="RefSeq" id="YP_008058418.1">
    <property type="nucleotide sequence ID" value="NC_021319.1"/>
</dbReference>
<reference evidence="1 2" key="1">
    <citation type="submission" date="2012-12" db="EMBL/GenBank/DDBJ databases">
        <authorList>
            <person name="Sencilo A."/>
            <person name="Jacobs-Sera D."/>
            <person name="Russell D.A."/>
            <person name="Ko C."/>
            <person name="Bowman C.A."/>
            <person name="Atanasova N."/>
            <person name="Osterlund E."/>
            <person name="Oksanen H.M."/>
            <person name="Bamford D.H."/>
            <person name="Hatfull G.F."/>
            <person name="Roine E."/>
            <person name="Hendrix R.W."/>
        </authorList>
    </citation>
    <scope>NUCLEOTIDE SEQUENCE [LARGE SCALE GENOMIC DNA]</scope>
</reference>
<proteinExistence type="predicted"/>
<evidence type="ECO:0000313" key="1">
    <source>
        <dbReference type="EMBL" id="AGM11860.1"/>
    </source>
</evidence>
<evidence type="ECO:0000313" key="2">
    <source>
        <dbReference type="Proteomes" id="UP000204143"/>
    </source>
</evidence>
<name>R4TA92_9CAUD</name>
<dbReference type="KEGG" id="vg:16193632"/>
<accession>R4TA92</accession>
<dbReference type="EMBL" id="KC292028">
    <property type="protein sequence ID" value="AGM11860.1"/>
    <property type="molecule type" value="Genomic_DNA"/>
</dbReference>